<evidence type="ECO:0000313" key="2">
    <source>
        <dbReference type="Proteomes" id="UP000224956"/>
    </source>
</evidence>
<organism evidence="1 2">
    <name type="scientific">Mycobacterium phage Taquito</name>
    <dbReference type="NCBI Taxonomy" id="1897500"/>
    <lineage>
        <taxon>Viruses</taxon>
        <taxon>Duplodnaviria</taxon>
        <taxon>Heunggongvirae</taxon>
        <taxon>Uroviricota</taxon>
        <taxon>Caudoviricetes</taxon>
        <taxon>Weiservirinae</taxon>
        <taxon>Fionnbharthvirus</taxon>
        <taxon>Fionnbharthvirus taquito</taxon>
    </lineage>
</organism>
<dbReference type="Proteomes" id="UP000224956">
    <property type="component" value="Segment"/>
</dbReference>
<sequence>MKPPATTHVQCPGCAAPVTCDTRTVVADKGRNVFVTVDAAEAVAEHMSTACLRPVARLWDKDMNYLGQLPADVKVVSAR</sequence>
<gene>
    <name evidence="1" type="ORF">SEA_TAQUITO_5</name>
</gene>
<keyword evidence="2" id="KW-1185">Reference proteome</keyword>
<dbReference type="EMBL" id="KX621007">
    <property type="protein sequence ID" value="AOT23126.1"/>
    <property type="molecule type" value="Genomic_DNA"/>
</dbReference>
<evidence type="ECO:0000313" key="1">
    <source>
        <dbReference type="EMBL" id="AOT23126.1"/>
    </source>
</evidence>
<accession>A0A1D8EQ14</accession>
<protein>
    <submittedName>
        <fullName evidence="1">Uncharacterized protein</fullName>
    </submittedName>
</protein>
<proteinExistence type="predicted"/>
<name>A0A1D8EQ14_9CAUD</name>
<reference evidence="1 2" key="1">
    <citation type="submission" date="2016-07" db="EMBL/GenBank/DDBJ databases">
        <authorList>
            <person name="Henderson J.H."/>
            <person name="Agbayani G."/>
            <person name="Akanbi A."/>
            <person name="Allen L."/>
            <person name="Anton T."/>
            <person name="Bauer V."/>
            <person name="Benoit R."/>
            <person name="Bhakta Y."/>
            <person name="Binongcal M.A."/>
            <person name="Bobovsky T."/>
            <person name="Bual H."/>
            <person name="Calley B."/>
            <person name="Clark M."/>
            <person name="Conahan B."/>
            <person name="Cone E."/>
            <person name="Dardis C."/>
            <person name="Fangman M."/>
            <person name="Flatgard B."/>
            <person name="Focht K."/>
            <person name="Geraci K."/>
            <person name="Goodwin B."/>
            <person name="Hanson H."/>
            <person name="Hunt G."/>
            <person name="Hutton S."/>
            <person name="Illback M."/>
            <person name="Jamsa A."/>
            <person name="Konzek B."/>
            <person name="Kraus A."/>
            <person name="Kuenzi M."/>
            <person name="Laird K."/>
            <person name="Lieb M."/>
            <person name="MacKenzie A."/>
            <person name="Maurer K."/>
            <person name="Miera M."/>
            <person name="Mishler B."/>
            <person name="Naughton C."/>
            <person name="Nease R."/>
            <person name="Nelson B."/>
            <person name="Nigg N."/>
            <person name="O'Sullivan K."/>
            <person name="Orion I."/>
            <person name="Peterson C."/>
            <person name="Peterson S."/>
            <person name="Roletto M."/>
            <person name="Rush L."/>
            <person name="Schlatter T."/>
            <person name="Seidl R."/>
            <person name="Sevy E."/>
            <person name="Sonderby V."/>
            <person name="Souers H."/>
            <person name="Syvertson H."/>
            <person name="Taggard K."/>
            <person name="Takasugi J."/>
            <person name="Tietge S."/>
            <person name="Vasquez C."/>
            <person name="Velasco R."/>
            <person name="Virk M."/>
            <person name="Vologdin S."/>
            <person name="Wing S."/>
            <person name="Winslow J."/>
            <person name="Young E."/>
            <person name="Cunanan N."/>
            <person name="Dasiuk E."/>
            <person name="Fudge K."/>
            <person name="Murphy A."/>
            <person name="Poxleitner M.K."/>
            <person name="Ettinger A.-S.H."/>
            <person name="Anders K.R."/>
            <person name="Schaff J.E."/>
            <person name="Dashiell C.L."/>
            <person name="Macialek J.A."/>
            <person name="Braun M.A."/>
            <person name="Delesalle V.A."/>
            <person name="Hughes L.E."/>
            <person name="Ware V.C."/>
            <person name="Bradley K.W."/>
            <person name="Barker L.P."/>
            <person name="Asai D.J."/>
            <person name="Bowman C.A."/>
            <person name="Russell D.A."/>
            <person name="Pope W.H."/>
            <person name="Jacobs-Sera D."/>
            <person name="Hendrix R.W."/>
            <person name="Hatfull G.F."/>
        </authorList>
    </citation>
    <scope>NUCLEOTIDE SEQUENCE [LARGE SCALE GENOMIC DNA]</scope>
</reference>